<dbReference type="AlphaFoldDB" id="A0A502LK47"/>
<feature type="domain" description="ProQ/FinO" evidence="2">
    <location>
        <begin position="2"/>
        <end position="111"/>
    </location>
</feature>
<evidence type="ECO:0000259" key="2">
    <source>
        <dbReference type="SMART" id="SM00945"/>
    </source>
</evidence>
<evidence type="ECO:0000313" key="4">
    <source>
        <dbReference type="Proteomes" id="UP000316888"/>
    </source>
</evidence>
<reference evidence="3 4" key="1">
    <citation type="submission" date="2019-01" db="EMBL/GenBank/DDBJ databases">
        <title>Comparative genomic analysis identifies haemin-independent Haemophilus haemolyticus: a formal re-classification of Haemophilus intermedius.</title>
        <authorList>
            <person name="Harris T.M."/>
            <person name="Price E.P."/>
            <person name="Sarovich D.S."/>
            <person name="Norskov-Lauritsen N."/>
            <person name="Beissbarth J."/>
            <person name="Chang A.B."/>
            <person name="Smith-Vaughan H.C."/>
        </authorList>
    </citation>
    <scope>NUCLEOTIDE SEQUENCE [LARGE SCALE GENOMIC DNA]</scope>
    <source>
        <strain evidence="3 4">60824 B Hi-4</strain>
    </source>
</reference>
<dbReference type="EMBL" id="SDPB01000019">
    <property type="protein sequence ID" value="TPH22635.1"/>
    <property type="molecule type" value="Genomic_DNA"/>
</dbReference>
<dbReference type="InterPro" id="IPR036442">
    <property type="entry name" value="ProQ/FinO_sf"/>
</dbReference>
<protein>
    <recommendedName>
        <fullName evidence="2">ProQ/FinO domain-containing protein</fullName>
    </recommendedName>
</protein>
<dbReference type="RefSeq" id="WP_140537138.1">
    <property type="nucleotide sequence ID" value="NZ_SDPB01000019.1"/>
</dbReference>
<dbReference type="GO" id="GO:0003723">
    <property type="term" value="F:RNA binding"/>
    <property type="evidence" value="ECO:0007669"/>
    <property type="project" value="UniProtKB-KW"/>
</dbReference>
<dbReference type="Pfam" id="PF04352">
    <property type="entry name" value="ProQ"/>
    <property type="match status" value="1"/>
</dbReference>
<comment type="caution">
    <text evidence="3">The sequence shown here is derived from an EMBL/GenBank/DDBJ whole genome shotgun (WGS) entry which is preliminary data.</text>
</comment>
<evidence type="ECO:0000256" key="1">
    <source>
        <dbReference type="ARBA" id="ARBA00022884"/>
    </source>
</evidence>
<sequence>MGRKDNIKANLAKLKERFPNVFFDTKPLVPTIIDDMLVVLGDDELSKVVRSAMRYYLDSPSYLKRFVRRKWIRDVNGSKVRLITAEEKQLARERLNQINEHNSKSNAEYRFAIALARETKIEYKKVELLEQKNPEKSKVVVIHRRTPKIKSE</sequence>
<gene>
    <name evidence="3" type="ORF">EUX48_06665</name>
</gene>
<dbReference type="Gene3D" id="1.10.1710.10">
    <property type="entry name" value="ProQ/FinO domain"/>
    <property type="match status" value="1"/>
</dbReference>
<organism evidence="3 4">
    <name type="scientific">Haemophilus haemolyticus</name>
    <dbReference type="NCBI Taxonomy" id="726"/>
    <lineage>
        <taxon>Bacteria</taxon>
        <taxon>Pseudomonadati</taxon>
        <taxon>Pseudomonadota</taxon>
        <taxon>Gammaproteobacteria</taxon>
        <taxon>Pasteurellales</taxon>
        <taxon>Pasteurellaceae</taxon>
        <taxon>Haemophilus</taxon>
    </lineage>
</organism>
<evidence type="ECO:0000313" key="3">
    <source>
        <dbReference type="EMBL" id="TPH22635.1"/>
    </source>
</evidence>
<dbReference type="SMART" id="SM00945">
    <property type="entry name" value="ProQ"/>
    <property type="match status" value="1"/>
</dbReference>
<name>A0A502LK47_HAEHA</name>
<accession>A0A502LK47</accession>
<proteinExistence type="predicted"/>
<dbReference type="SUPFAM" id="SSF48657">
    <property type="entry name" value="FinO-like"/>
    <property type="match status" value="1"/>
</dbReference>
<dbReference type="Proteomes" id="UP000316888">
    <property type="component" value="Unassembled WGS sequence"/>
</dbReference>
<keyword evidence="1" id="KW-0694">RNA-binding</keyword>
<dbReference type="InterPro" id="IPR016103">
    <property type="entry name" value="ProQ/FinO"/>
</dbReference>